<organism evidence="3 4">
    <name type="scientific">Chitinophaga defluvii</name>
    <dbReference type="NCBI Taxonomy" id="3163343"/>
    <lineage>
        <taxon>Bacteria</taxon>
        <taxon>Pseudomonadati</taxon>
        <taxon>Bacteroidota</taxon>
        <taxon>Chitinophagia</taxon>
        <taxon>Chitinophagales</taxon>
        <taxon>Chitinophagaceae</taxon>
        <taxon>Chitinophaga</taxon>
    </lineage>
</organism>
<name>A0ABV2T997_9BACT</name>
<feature type="domain" description="PorZ N-terminal beta-propeller" evidence="2">
    <location>
        <begin position="49"/>
        <end position="204"/>
    </location>
</feature>
<dbReference type="Proteomes" id="UP001549749">
    <property type="component" value="Unassembled WGS sequence"/>
</dbReference>
<proteinExistence type="predicted"/>
<evidence type="ECO:0000259" key="2">
    <source>
        <dbReference type="Pfam" id="PF21544"/>
    </source>
</evidence>
<dbReference type="InterPro" id="IPR015943">
    <property type="entry name" value="WD40/YVTN_repeat-like_dom_sf"/>
</dbReference>
<feature type="chain" id="PRO_5046750276" evidence="1">
    <location>
        <begin position="23"/>
        <end position="765"/>
    </location>
</feature>
<feature type="signal peptide" evidence="1">
    <location>
        <begin position="1"/>
        <end position="22"/>
    </location>
</feature>
<gene>
    <name evidence="3" type="ORF">ABR189_19675</name>
</gene>
<dbReference type="Gene3D" id="2.130.10.10">
    <property type="entry name" value="YVTN repeat-like/Quinoprotein amine dehydrogenase"/>
    <property type="match status" value="2"/>
</dbReference>
<dbReference type="Pfam" id="PF07494">
    <property type="entry name" value="Reg_prop"/>
    <property type="match status" value="1"/>
</dbReference>
<dbReference type="SUPFAM" id="SSF101898">
    <property type="entry name" value="NHL repeat"/>
    <property type="match status" value="1"/>
</dbReference>
<protein>
    <submittedName>
        <fullName evidence="3">Two-component regulator propeller domain-containing protein</fullName>
    </submittedName>
</protein>
<dbReference type="SUPFAM" id="SSF63825">
    <property type="entry name" value="YWTD domain"/>
    <property type="match status" value="1"/>
</dbReference>
<evidence type="ECO:0000256" key="1">
    <source>
        <dbReference type="SAM" id="SignalP"/>
    </source>
</evidence>
<sequence length="765" mass="84000">MRLIAGFLLFSLLLLCSLQNVAQQVPIGHWRNHLPCLPARAVATGEGKVFCASAYSLFSVEEEEHAITRYDKTGGMHDMGISAIGFDEASRTLLVAYQNSNLDLLLDGRIYNLPDILRKPVSGDKTIYSITCYNRFAYLCTGIGIIVVNLDKREIADTWNPDNNGNMAPVTSFTSYDGYFYAATAQGVKKGAIQGANLANYQNWIPVTAGLPAGAVEQVFQLDKQLLCRQGNHLWIWQNNQWQPWYTDSWHLTGATVSENTLLLCEKQLSSGAARVLQITPEASIYQTLQHAQITAPVQATVQGDNIWVADSLHGLILFSGNTYENLTPNAPRSIATGDMLFANNTLWVTAGGVNDQWQPTGNKNGYYRFEKEEWQNYNYLQYPYLDTVPDLITLAADPVKGDIYMGAFGGGLLAWTPDGGHTLFKQQVLPPAQDNPQAYRISGLAADAAGNIWMTSYGAQRELLVKKTDQSWQSFFIPFFHMGNAVSQVLTDDYNQVWIVSPNGNGLFVLNYGSDIQHTADDNWLQLRVGATQGNLPDDNVNCLAKDKDGYIWVGTNRGIGIFQCAQNLFNAGSCAAYLPVVKQDDFAGFLFQNEQVNAITVDGANRKWIATRNGVWLISPDGQQVILHFNTANSPLPDNIVHKIAVDPLSGEVFFATGKGLVSYRGTATEGSNTPSDSVLVFPNPVPPGYSGTIAIRGVVQNAIVKITDISGKLIYQTRAAGGQAVWNGLDYTGRRPQSGVYLVFATNDTGQEKLVTKLVFIH</sequence>
<reference evidence="3 4" key="1">
    <citation type="submission" date="2024-06" db="EMBL/GenBank/DDBJ databases">
        <title>Chitinophaga defluvii sp. nov., isolated from municipal sewage.</title>
        <authorList>
            <person name="Zhang L."/>
        </authorList>
    </citation>
    <scope>NUCLEOTIDE SEQUENCE [LARGE SCALE GENOMIC DNA]</scope>
    <source>
        <strain evidence="3 4">H8</strain>
    </source>
</reference>
<dbReference type="InterPro" id="IPR011110">
    <property type="entry name" value="Reg_prop"/>
</dbReference>
<accession>A0ABV2T997</accession>
<dbReference type="Pfam" id="PF21544">
    <property type="entry name" value="PorZ_N_b_propeller"/>
    <property type="match status" value="1"/>
</dbReference>
<comment type="caution">
    <text evidence="3">The sequence shown here is derived from an EMBL/GenBank/DDBJ whole genome shotgun (WGS) entry which is preliminary data.</text>
</comment>
<dbReference type="InterPro" id="IPR048954">
    <property type="entry name" value="PorZ_N"/>
</dbReference>
<dbReference type="EMBL" id="JBEXAC010000002">
    <property type="protein sequence ID" value="MET6999618.1"/>
    <property type="molecule type" value="Genomic_DNA"/>
</dbReference>
<evidence type="ECO:0000313" key="3">
    <source>
        <dbReference type="EMBL" id="MET6999618.1"/>
    </source>
</evidence>
<keyword evidence="4" id="KW-1185">Reference proteome</keyword>
<evidence type="ECO:0000313" key="4">
    <source>
        <dbReference type="Proteomes" id="UP001549749"/>
    </source>
</evidence>
<keyword evidence="1" id="KW-0732">Signal</keyword>
<dbReference type="RefSeq" id="WP_354662182.1">
    <property type="nucleotide sequence ID" value="NZ_JBEXAC010000002.1"/>
</dbReference>